<keyword evidence="2" id="KW-1185">Reference proteome</keyword>
<accession>A0A3E0HLX7</accession>
<evidence type="ECO:0000313" key="2">
    <source>
        <dbReference type="Proteomes" id="UP000256269"/>
    </source>
</evidence>
<sequence length="660" mass="69567">MPLLPAVVPDIPEDRARIVAARIARKIAPLFGVVWPDSPFGLTWVCDYPALTLAEIGRGAPLPPRSGGPVADRAVVAGPRRADGKPEKLPGELANATLQRFGPEAKAAVVLTGANRLLAPVTAAIGQAMTVLGPALPPRLRLAGWAGMVLEAFRSQPALFAAAIQARAIQRAMLEGWALPVPRTLSGRPFARCEIGATPGAGWVAGSPLSPVDLDVVDHTLPALDRPTGHDTLASQSLGWLAAFGTAHGDGYLWLSETSPGHRVVEAFVPQGQAVQSYLDAVLPARPPDRPPLPELPSLGVLTGLDVLGRRAVIIGLTAVIRQIRREPDVSADALAAAPAAMDSLAGLAEAGLGATDPVTLITRCRAADLRLETVQAESAQGLDGACAVLRQALDRCHRAHRARKLDRGTLAELVYAANVEINAVRRLTALQPAAAPDPVELNAWLRRSWTGWLALVDIAPGRLDAEDAAVAQQAGYHLSAFASYLAGQHDEDSLHTAARLFENAVLPARRRRHERTGVFQPLRESLQTASRATTTLAARAAAAGEIDQARRWAALGHRWIGAALAGPGVRELLASSSEIAARLALLAAPALLAAVEYSVPGAGLAEIDEASRLAAVAQRFAAQAAPDGQYARQPEIDAIIRHAAELRDRHERGVRHGLA</sequence>
<name>A0A3E0HLX7_9PSEU</name>
<dbReference type="AlphaFoldDB" id="A0A3E0HLX7"/>
<dbReference type="OrthoDB" id="3686532at2"/>
<protein>
    <submittedName>
        <fullName evidence="1">Uncharacterized protein</fullName>
    </submittedName>
</protein>
<dbReference type="EMBL" id="QUNO01000006">
    <property type="protein sequence ID" value="REH47350.1"/>
    <property type="molecule type" value="Genomic_DNA"/>
</dbReference>
<reference evidence="1 2" key="1">
    <citation type="submission" date="2018-08" db="EMBL/GenBank/DDBJ databases">
        <title>Genomic Encyclopedia of Archaeal and Bacterial Type Strains, Phase II (KMG-II): from individual species to whole genera.</title>
        <authorList>
            <person name="Goeker M."/>
        </authorList>
    </citation>
    <scope>NUCLEOTIDE SEQUENCE [LARGE SCALE GENOMIC DNA]</scope>
    <source>
        <strain evidence="1 2">DSM 45791</strain>
    </source>
</reference>
<gene>
    <name evidence="1" type="ORF">BCF44_106515</name>
</gene>
<proteinExistence type="predicted"/>
<evidence type="ECO:0000313" key="1">
    <source>
        <dbReference type="EMBL" id="REH47350.1"/>
    </source>
</evidence>
<dbReference type="Proteomes" id="UP000256269">
    <property type="component" value="Unassembled WGS sequence"/>
</dbReference>
<comment type="caution">
    <text evidence="1">The sequence shown here is derived from an EMBL/GenBank/DDBJ whole genome shotgun (WGS) entry which is preliminary data.</text>
</comment>
<dbReference type="RefSeq" id="WP_147328563.1">
    <property type="nucleotide sequence ID" value="NZ_CP144375.1"/>
</dbReference>
<organism evidence="1 2">
    <name type="scientific">Kutzneria buriramensis</name>
    <dbReference type="NCBI Taxonomy" id="1045776"/>
    <lineage>
        <taxon>Bacteria</taxon>
        <taxon>Bacillati</taxon>
        <taxon>Actinomycetota</taxon>
        <taxon>Actinomycetes</taxon>
        <taxon>Pseudonocardiales</taxon>
        <taxon>Pseudonocardiaceae</taxon>
        <taxon>Kutzneria</taxon>
    </lineage>
</organism>